<reference evidence="1 2" key="1">
    <citation type="journal article" date="2022" name="DNA Res.">
        <title>Chromosomal-level genome assembly of the orchid tree Bauhinia variegata (Leguminosae; Cercidoideae) supports the allotetraploid origin hypothesis of Bauhinia.</title>
        <authorList>
            <person name="Zhong Y."/>
            <person name="Chen Y."/>
            <person name="Zheng D."/>
            <person name="Pang J."/>
            <person name="Liu Y."/>
            <person name="Luo S."/>
            <person name="Meng S."/>
            <person name="Qian L."/>
            <person name="Wei D."/>
            <person name="Dai S."/>
            <person name="Zhou R."/>
        </authorList>
    </citation>
    <scope>NUCLEOTIDE SEQUENCE [LARGE SCALE GENOMIC DNA]</scope>
    <source>
        <strain evidence="1">BV-YZ2020</strain>
    </source>
</reference>
<evidence type="ECO:0000313" key="1">
    <source>
        <dbReference type="EMBL" id="KAI4357862.1"/>
    </source>
</evidence>
<name>A0ACB9QAK9_BAUVA</name>
<dbReference type="Proteomes" id="UP000828941">
    <property type="component" value="Chromosome 1"/>
</dbReference>
<comment type="caution">
    <text evidence="1">The sequence shown here is derived from an EMBL/GenBank/DDBJ whole genome shotgun (WGS) entry which is preliminary data.</text>
</comment>
<protein>
    <submittedName>
        <fullName evidence="1">Uncharacterized protein</fullName>
    </submittedName>
</protein>
<gene>
    <name evidence="1" type="ORF">L6164_001785</name>
</gene>
<dbReference type="EMBL" id="CM039426">
    <property type="protein sequence ID" value="KAI4357862.1"/>
    <property type="molecule type" value="Genomic_DNA"/>
</dbReference>
<keyword evidence="2" id="KW-1185">Reference proteome</keyword>
<sequence>MQDRGASVCLDCFIISPPVLGYGFPSGEVGSNWYLSGGFGGTARPFMPHRCLITRPTCARTTPYQLYKSPFSGQNPNPSHTNAAATMGASKRRLSSRGLGGALREQRAKLYIIRRCVVMLLCWHD</sequence>
<accession>A0ACB9QAK9</accession>
<organism evidence="1 2">
    <name type="scientific">Bauhinia variegata</name>
    <name type="common">Purple orchid tree</name>
    <name type="synonym">Phanera variegata</name>
    <dbReference type="NCBI Taxonomy" id="167791"/>
    <lineage>
        <taxon>Eukaryota</taxon>
        <taxon>Viridiplantae</taxon>
        <taxon>Streptophyta</taxon>
        <taxon>Embryophyta</taxon>
        <taxon>Tracheophyta</taxon>
        <taxon>Spermatophyta</taxon>
        <taxon>Magnoliopsida</taxon>
        <taxon>eudicotyledons</taxon>
        <taxon>Gunneridae</taxon>
        <taxon>Pentapetalae</taxon>
        <taxon>rosids</taxon>
        <taxon>fabids</taxon>
        <taxon>Fabales</taxon>
        <taxon>Fabaceae</taxon>
        <taxon>Cercidoideae</taxon>
        <taxon>Cercideae</taxon>
        <taxon>Bauhiniinae</taxon>
        <taxon>Bauhinia</taxon>
    </lineage>
</organism>
<evidence type="ECO:0000313" key="2">
    <source>
        <dbReference type="Proteomes" id="UP000828941"/>
    </source>
</evidence>
<proteinExistence type="predicted"/>